<dbReference type="AlphaFoldDB" id="A0A699SUA9"/>
<reference evidence="1" key="1">
    <citation type="journal article" date="2019" name="Sci. Rep.">
        <title>Draft genome of Tanacetum cinerariifolium, the natural source of mosquito coil.</title>
        <authorList>
            <person name="Yamashiro T."/>
            <person name="Shiraishi A."/>
            <person name="Satake H."/>
            <person name="Nakayama K."/>
        </authorList>
    </citation>
    <scope>NUCLEOTIDE SEQUENCE</scope>
</reference>
<name>A0A699SUA9_TANCI</name>
<protein>
    <submittedName>
        <fullName evidence="1">Uncharacterized protein</fullName>
    </submittedName>
</protein>
<comment type="caution">
    <text evidence="1">The sequence shown here is derived from an EMBL/GenBank/DDBJ whole genome shotgun (WGS) entry which is preliminary data.</text>
</comment>
<dbReference type="EMBL" id="BKCJ011187714">
    <property type="protein sequence ID" value="GFD00873.1"/>
    <property type="molecule type" value="Genomic_DNA"/>
</dbReference>
<organism evidence="1">
    <name type="scientific">Tanacetum cinerariifolium</name>
    <name type="common">Dalmatian daisy</name>
    <name type="synonym">Chrysanthemum cinerariifolium</name>
    <dbReference type="NCBI Taxonomy" id="118510"/>
    <lineage>
        <taxon>Eukaryota</taxon>
        <taxon>Viridiplantae</taxon>
        <taxon>Streptophyta</taxon>
        <taxon>Embryophyta</taxon>
        <taxon>Tracheophyta</taxon>
        <taxon>Spermatophyta</taxon>
        <taxon>Magnoliopsida</taxon>
        <taxon>eudicotyledons</taxon>
        <taxon>Gunneridae</taxon>
        <taxon>Pentapetalae</taxon>
        <taxon>asterids</taxon>
        <taxon>campanulids</taxon>
        <taxon>Asterales</taxon>
        <taxon>Asteraceae</taxon>
        <taxon>Asteroideae</taxon>
        <taxon>Anthemideae</taxon>
        <taxon>Anthemidinae</taxon>
        <taxon>Tanacetum</taxon>
    </lineage>
</organism>
<evidence type="ECO:0000313" key="1">
    <source>
        <dbReference type="EMBL" id="GFD00873.1"/>
    </source>
</evidence>
<feature type="non-terminal residue" evidence="1">
    <location>
        <position position="1"/>
    </location>
</feature>
<accession>A0A699SUA9</accession>
<proteinExistence type="predicted"/>
<gene>
    <name evidence="1" type="ORF">Tci_872842</name>
</gene>
<sequence length="142" mass="16479">EIDVDVMRSDGIDIDPKIQAEIDECITYADALRDRGIDARVVVEAVDQDEIETGTRGPVEVRVDRVTHLVIADDIPEPAQEEGAIDVTYEMLGDLVHRFTQSQHRELRVQRELRQIQRFRFYDRMRIAMLEACARRHLGYRS</sequence>